<dbReference type="EMBL" id="DS113758">
    <property type="protein sequence ID" value="EAX96440.1"/>
    <property type="molecule type" value="Genomic_DNA"/>
</dbReference>
<evidence type="ECO:0000256" key="4">
    <source>
        <dbReference type="SAM" id="MobiDB-lite"/>
    </source>
</evidence>
<feature type="compositionally biased region" description="Basic and acidic residues" evidence="4">
    <location>
        <begin position="133"/>
        <end position="218"/>
    </location>
</feature>
<dbReference type="OrthoDB" id="426293at2759"/>
<keyword evidence="1" id="KW-0677">Repeat</keyword>
<dbReference type="PROSITE" id="PS50297">
    <property type="entry name" value="ANK_REP_REGION"/>
    <property type="match status" value="1"/>
</dbReference>
<dbReference type="STRING" id="5722.A2FF73"/>
<dbReference type="Gene3D" id="1.25.40.20">
    <property type="entry name" value="Ankyrin repeat-containing domain"/>
    <property type="match status" value="1"/>
</dbReference>
<dbReference type="SMART" id="SM00248">
    <property type="entry name" value="ANK"/>
    <property type="match status" value="2"/>
</dbReference>
<organism evidence="5 6">
    <name type="scientific">Trichomonas vaginalis (strain ATCC PRA-98 / G3)</name>
    <dbReference type="NCBI Taxonomy" id="412133"/>
    <lineage>
        <taxon>Eukaryota</taxon>
        <taxon>Metamonada</taxon>
        <taxon>Parabasalia</taxon>
        <taxon>Trichomonadida</taxon>
        <taxon>Trichomonadidae</taxon>
        <taxon>Trichomonas</taxon>
    </lineage>
</organism>
<evidence type="ECO:0000313" key="5">
    <source>
        <dbReference type="EMBL" id="EAX96440.1"/>
    </source>
</evidence>
<accession>A2FF73</accession>
<name>A2FF73_TRIV3</name>
<evidence type="ECO:0000256" key="2">
    <source>
        <dbReference type="ARBA" id="ARBA00023043"/>
    </source>
</evidence>
<evidence type="ECO:0000256" key="1">
    <source>
        <dbReference type="ARBA" id="ARBA00022737"/>
    </source>
</evidence>
<dbReference type="VEuPathDB" id="TrichDB:TVAGG3_1078290"/>
<dbReference type="SMR" id="A2FF73"/>
<dbReference type="InterPro" id="IPR002110">
    <property type="entry name" value="Ankyrin_rpt"/>
</dbReference>
<protein>
    <submittedName>
        <fullName evidence="5">Uncharacterized protein</fullName>
    </submittedName>
</protein>
<keyword evidence="2 3" id="KW-0040">ANK repeat</keyword>
<feature type="repeat" description="ANK" evidence="3">
    <location>
        <begin position="306"/>
        <end position="338"/>
    </location>
</feature>
<dbReference type="Proteomes" id="UP000001542">
    <property type="component" value="Unassembled WGS sequence"/>
</dbReference>
<dbReference type="PROSITE" id="PS50088">
    <property type="entry name" value="ANK_REPEAT"/>
    <property type="match status" value="2"/>
</dbReference>
<dbReference type="AlphaFoldDB" id="A2FF73"/>
<reference evidence="5" key="2">
    <citation type="journal article" date="2007" name="Science">
        <title>Draft genome sequence of the sexually transmitted pathogen Trichomonas vaginalis.</title>
        <authorList>
            <person name="Carlton J.M."/>
            <person name="Hirt R.P."/>
            <person name="Silva J.C."/>
            <person name="Delcher A.L."/>
            <person name="Schatz M."/>
            <person name="Zhao Q."/>
            <person name="Wortman J.R."/>
            <person name="Bidwell S.L."/>
            <person name="Alsmark U.C.M."/>
            <person name="Besteiro S."/>
            <person name="Sicheritz-Ponten T."/>
            <person name="Noel C.J."/>
            <person name="Dacks J.B."/>
            <person name="Foster P.G."/>
            <person name="Simillion C."/>
            <person name="Van de Peer Y."/>
            <person name="Miranda-Saavedra D."/>
            <person name="Barton G.J."/>
            <person name="Westrop G.D."/>
            <person name="Mueller S."/>
            <person name="Dessi D."/>
            <person name="Fiori P.L."/>
            <person name="Ren Q."/>
            <person name="Paulsen I."/>
            <person name="Zhang H."/>
            <person name="Bastida-Corcuera F.D."/>
            <person name="Simoes-Barbosa A."/>
            <person name="Brown M.T."/>
            <person name="Hayes R.D."/>
            <person name="Mukherjee M."/>
            <person name="Okumura C.Y."/>
            <person name="Schneider R."/>
            <person name="Smith A.J."/>
            <person name="Vanacova S."/>
            <person name="Villalvazo M."/>
            <person name="Haas B.J."/>
            <person name="Pertea M."/>
            <person name="Feldblyum T.V."/>
            <person name="Utterback T.R."/>
            <person name="Shu C.L."/>
            <person name="Osoegawa K."/>
            <person name="de Jong P.J."/>
            <person name="Hrdy I."/>
            <person name="Horvathova L."/>
            <person name="Zubacova Z."/>
            <person name="Dolezal P."/>
            <person name="Malik S.B."/>
            <person name="Logsdon J.M. Jr."/>
            <person name="Henze K."/>
            <person name="Gupta A."/>
            <person name="Wang C.C."/>
            <person name="Dunne R.L."/>
            <person name="Upcroft J.A."/>
            <person name="Upcroft P."/>
            <person name="White O."/>
            <person name="Salzberg S.L."/>
            <person name="Tang P."/>
            <person name="Chiu C.-H."/>
            <person name="Lee Y.-S."/>
            <person name="Embley T.M."/>
            <person name="Coombs G.H."/>
            <person name="Mottram J.C."/>
            <person name="Tachezy J."/>
            <person name="Fraser-Liggett C.M."/>
            <person name="Johnson P.J."/>
        </authorList>
    </citation>
    <scope>NUCLEOTIDE SEQUENCE [LARGE SCALE GENOMIC DNA]</scope>
    <source>
        <strain evidence="5">G3</strain>
    </source>
</reference>
<evidence type="ECO:0000256" key="3">
    <source>
        <dbReference type="PROSITE-ProRule" id="PRU00023"/>
    </source>
</evidence>
<sequence length="372" mass="43208">MSQGIVPNFEYIGAHIKEYIEQGILFDTFEVEDIKAIMKYANLTPNDFDSLLQQSSIATTANKIYYCTRQTNISIKNFQDAISTLNSIQKYMKMEILDNIIDTLNQTGRMLSDSANKLEKQQSELSQLQNEKGNIEKENRSLRSQLREKDDIEKENRSLRSQLREKDDIEEENRSLRSQLREKDDIEKENQSLRSQLREKENVEKDNRSLRSQLKEKESNDLPKEFLDKVAQLKNSGSLSEVYDFLDEISQNGNQKMMFKACEEGLYEVKGKYGQNVLHNAAACGNLRLVKSLVRARCYIDVLDKDGWTPLMWASNKGQLEVVHYLEFAGAFREIRDKDGRQLKDVATKEVCDKIYCKTYDGQYGELRILLR</sequence>
<dbReference type="KEGG" id="tva:4754212"/>
<dbReference type="Pfam" id="PF12796">
    <property type="entry name" value="Ank_2"/>
    <property type="match status" value="1"/>
</dbReference>
<proteinExistence type="predicted"/>
<dbReference type="PANTHER" id="PTHR24188:SF29">
    <property type="entry name" value="GH09064P"/>
    <property type="match status" value="1"/>
</dbReference>
<reference evidence="5" key="1">
    <citation type="submission" date="2006-10" db="EMBL/GenBank/DDBJ databases">
        <authorList>
            <person name="Amadeo P."/>
            <person name="Zhao Q."/>
            <person name="Wortman J."/>
            <person name="Fraser-Liggett C."/>
            <person name="Carlton J."/>
        </authorList>
    </citation>
    <scope>NUCLEOTIDE SEQUENCE</scope>
    <source>
        <strain evidence="5">G3</strain>
    </source>
</reference>
<keyword evidence="6" id="KW-1185">Reference proteome</keyword>
<evidence type="ECO:0000313" key="6">
    <source>
        <dbReference type="Proteomes" id="UP000001542"/>
    </source>
</evidence>
<gene>
    <name evidence="5" type="ORF">TVAG_284100</name>
</gene>
<dbReference type="RefSeq" id="XP_001309370.1">
    <property type="nucleotide sequence ID" value="XM_001309369.1"/>
</dbReference>
<dbReference type="InterPro" id="IPR036770">
    <property type="entry name" value="Ankyrin_rpt-contain_sf"/>
</dbReference>
<feature type="region of interest" description="Disordered" evidence="4">
    <location>
        <begin position="127"/>
        <end position="218"/>
    </location>
</feature>
<dbReference type="PANTHER" id="PTHR24188">
    <property type="entry name" value="ANKYRIN REPEAT PROTEIN"/>
    <property type="match status" value="1"/>
</dbReference>
<dbReference type="SUPFAM" id="SSF48403">
    <property type="entry name" value="Ankyrin repeat"/>
    <property type="match status" value="1"/>
</dbReference>
<dbReference type="VEuPathDB" id="TrichDB:TVAG_284100"/>
<dbReference type="InParanoid" id="A2FF73"/>
<feature type="repeat" description="ANK" evidence="3">
    <location>
        <begin position="273"/>
        <end position="305"/>
    </location>
</feature>